<accession>N4TMZ6</accession>
<organism evidence="2 3">
    <name type="scientific">Fusarium oxysporum f. sp. cubense (strain race 1)</name>
    <name type="common">Panama disease fungus</name>
    <dbReference type="NCBI Taxonomy" id="1229664"/>
    <lineage>
        <taxon>Eukaryota</taxon>
        <taxon>Fungi</taxon>
        <taxon>Dikarya</taxon>
        <taxon>Ascomycota</taxon>
        <taxon>Pezizomycotina</taxon>
        <taxon>Sordariomycetes</taxon>
        <taxon>Hypocreomycetidae</taxon>
        <taxon>Hypocreales</taxon>
        <taxon>Nectriaceae</taxon>
        <taxon>Fusarium</taxon>
        <taxon>Fusarium oxysporum species complex</taxon>
    </lineage>
</organism>
<dbReference type="AlphaFoldDB" id="N4TMZ6"/>
<dbReference type="Proteomes" id="UP000016928">
    <property type="component" value="Unassembled WGS sequence"/>
</dbReference>
<evidence type="ECO:0000313" key="3">
    <source>
        <dbReference type="Proteomes" id="UP000016928"/>
    </source>
</evidence>
<feature type="region of interest" description="Disordered" evidence="1">
    <location>
        <begin position="148"/>
        <end position="177"/>
    </location>
</feature>
<gene>
    <name evidence="2" type="ORF">FOC1_g10005724</name>
</gene>
<reference evidence="3" key="1">
    <citation type="submission" date="2012-09" db="EMBL/GenBank/DDBJ databases">
        <title>Genome sequencing and comparative transcriptomics of race 1 and race 4 of banana pathogen: Fusarium oxysporum f. sp. cubense.</title>
        <authorList>
            <person name="Fang X."/>
            <person name="Huang J."/>
        </authorList>
    </citation>
    <scope>NUCLEOTIDE SEQUENCE [LARGE SCALE GENOMIC DNA]</scope>
    <source>
        <strain evidence="3">race 1</strain>
    </source>
</reference>
<evidence type="ECO:0000256" key="1">
    <source>
        <dbReference type="SAM" id="MobiDB-lite"/>
    </source>
</evidence>
<sequence length="205" mass="24386">QRFFGDEARKVISIPTVAAAYNDEMNHVDRGDQLRAYTSYDHRISRGAWQALTWNFLLEVVLINTYLLQRKGCPKWRQFTDPKKWKECIYNSLFNTYHSQSRARKRNRSGVEDDIDDIQSQRKYMQREINHVNRKKLSDCLACQGFKQGQPRGKRRKRRHLQDITGNPQSKHRGGQGKQTWYGCRVCDVAICNNQNCWYFYHHLI</sequence>
<dbReference type="VEuPathDB" id="FungiDB:FOC1_g10005724"/>
<evidence type="ECO:0008006" key="4">
    <source>
        <dbReference type="Google" id="ProtNLM"/>
    </source>
</evidence>
<feature type="non-terminal residue" evidence="2">
    <location>
        <position position="1"/>
    </location>
</feature>
<proteinExistence type="predicted"/>
<evidence type="ECO:0000313" key="2">
    <source>
        <dbReference type="EMBL" id="ENH64953.1"/>
    </source>
</evidence>
<dbReference type="HOGENOM" id="CLU_068290_0_0_1"/>
<name>N4TMZ6_FUSC1</name>
<protein>
    <recommendedName>
        <fullName evidence="4">PiggyBac transposable element-derived protein domain-containing protein</fullName>
    </recommendedName>
</protein>
<dbReference type="EMBL" id="KB730516">
    <property type="protein sequence ID" value="ENH64953.1"/>
    <property type="molecule type" value="Genomic_DNA"/>
</dbReference>
<reference evidence="3" key="2">
    <citation type="journal article" date="2014" name="PLoS ONE">
        <title>Genome and Transcriptome Analysis of the Fungal Pathogen Fusarium oxysporum f. sp. cubense Causing Banana Vascular Wilt Disease.</title>
        <authorList>
            <person name="Guo L."/>
            <person name="Han L."/>
            <person name="Yang L."/>
            <person name="Zeng H."/>
            <person name="Fan D."/>
            <person name="Zhu Y."/>
            <person name="Feng Y."/>
            <person name="Wang G."/>
            <person name="Peng C."/>
            <person name="Jiang X."/>
            <person name="Zhou D."/>
            <person name="Ni P."/>
            <person name="Liang C."/>
            <person name="Liu L."/>
            <person name="Wang J."/>
            <person name="Mao C."/>
            <person name="Fang X."/>
            <person name="Peng M."/>
            <person name="Huang J."/>
        </authorList>
    </citation>
    <scope>NUCLEOTIDE SEQUENCE [LARGE SCALE GENOMIC DNA]</scope>
    <source>
        <strain evidence="3">race 1</strain>
    </source>
</reference>
<dbReference type="STRING" id="1229664.N4TMZ6"/>